<dbReference type="EMBL" id="CAKXZS010000023">
    <property type="protein sequence ID" value="CAH2401350.1"/>
    <property type="molecule type" value="Genomic_DNA"/>
</dbReference>
<proteinExistence type="predicted"/>
<evidence type="ECO:0000313" key="3">
    <source>
        <dbReference type="Proteomes" id="UP001152604"/>
    </source>
</evidence>
<comment type="caution">
    <text evidence="2">The sequence shown here is derived from an EMBL/GenBank/DDBJ whole genome shotgun (WGS) entry which is preliminary data.</text>
</comment>
<evidence type="ECO:0000256" key="1">
    <source>
        <dbReference type="SAM" id="MobiDB-lite"/>
    </source>
</evidence>
<feature type="compositionally biased region" description="Basic residues" evidence="1">
    <location>
        <begin position="50"/>
        <end position="80"/>
    </location>
</feature>
<name>A0ABM9DX75_9HYPH</name>
<accession>A0ABM9DX75</accession>
<feature type="region of interest" description="Disordered" evidence="1">
    <location>
        <begin position="179"/>
        <end position="204"/>
    </location>
</feature>
<dbReference type="Proteomes" id="UP001152604">
    <property type="component" value="Unassembled WGS sequence"/>
</dbReference>
<feature type="compositionally biased region" description="Basic and acidic residues" evidence="1">
    <location>
        <begin position="81"/>
        <end position="92"/>
    </location>
</feature>
<feature type="region of interest" description="Disordered" evidence="1">
    <location>
        <begin position="1"/>
        <end position="120"/>
    </location>
</feature>
<reference evidence="2" key="1">
    <citation type="submission" date="2022-03" db="EMBL/GenBank/DDBJ databases">
        <authorList>
            <person name="Brunel B."/>
        </authorList>
    </citation>
    <scope>NUCLEOTIDE SEQUENCE</scope>
    <source>
        <strain evidence="2">STM4922sample</strain>
    </source>
</reference>
<feature type="compositionally biased region" description="Basic and acidic residues" evidence="1">
    <location>
        <begin position="1"/>
        <end position="11"/>
    </location>
</feature>
<organism evidence="2 3">
    <name type="scientific">Mesorhizobium ventifaucium</name>
    <dbReference type="NCBI Taxonomy" id="666020"/>
    <lineage>
        <taxon>Bacteria</taxon>
        <taxon>Pseudomonadati</taxon>
        <taxon>Pseudomonadota</taxon>
        <taxon>Alphaproteobacteria</taxon>
        <taxon>Hyphomicrobiales</taxon>
        <taxon>Phyllobacteriaceae</taxon>
        <taxon>Mesorhizobium</taxon>
    </lineage>
</organism>
<gene>
    <name evidence="2" type="ORF">MES4922_30026</name>
</gene>
<sequence>MRAPHGADHRQGACRLSAGRQGRRPVQDRSRRRYLCPAPADPGSDDRSDRRRHPGCAQSARRRRHARGRAYVHGHARHPQGRLDDADLDLHRRLQGHPRGTGPFRHHGAGRQGLNDPRRPPAMVARKNRFSDLDHGQTTRQSLAHSDPVGLDEALNKDRRCRQWNFRKLHQTRKHWKKARSFRRASMPAAWSPSSLPMPKTACC</sequence>
<evidence type="ECO:0000313" key="2">
    <source>
        <dbReference type="EMBL" id="CAH2401350.1"/>
    </source>
</evidence>
<protein>
    <submittedName>
        <fullName evidence="2">Uncharacterized protein</fullName>
    </submittedName>
</protein>
<keyword evidence="3" id="KW-1185">Reference proteome</keyword>